<evidence type="ECO:0000256" key="1">
    <source>
        <dbReference type="ARBA" id="ARBA00022679"/>
    </source>
</evidence>
<dbReference type="Proteomes" id="UP000519897">
    <property type="component" value="Unassembled WGS sequence"/>
</dbReference>
<evidence type="ECO:0000259" key="2">
    <source>
        <dbReference type="Pfam" id="PF13649"/>
    </source>
</evidence>
<dbReference type="SUPFAM" id="SSF53335">
    <property type="entry name" value="S-adenosyl-L-methionine-dependent methyltransferases"/>
    <property type="match status" value="1"/>
</dbReference>
<dbReference type="AlphaFoldDB" id="A0A7W6LCF7"/>
<protein>
    <submittedName>
        <fullName evidence="3">S-adenosylmethionine-diacylgycerolhomoserine-N-methyltransferase</fullName>
    </submittedName>
</protein>
<keyword evidence="1 3" id="KW-0808">Transferase</keyword>
<dbReference type="PANTHER" id="PTHR43861">
    <property type="entry name" value="TRANS-ACONITATE 2-METHYLTRANSFERASE-RELATED"/>
    <property type="match status" value="1"/>
</dbReference>
<name>A0A7W6LCF7_9HYPH</name>
<dbReference type="GO" id="GO:0032259">
    <property type="term" value="P:methylation"/>
    <property type="evidence" value="ECO:0007669"/>
    <property type="project" value="UniProtKB-KW"/>
</dbReference>
<comment type="caution">
    <text evidence="3">The sequence shown here is derived from an EMBL/GenBank/DDBJ whole genome shotgun (WGS) entry which is preliminary data.</text>
</comment>
<dbReference type="InterPro" id="IPR029063">
    <property type="entry name" value="SAM-dependent_MTases_sf"/>
</dbReference>
<organism evidence="3 4">
    <name type="scientific">Rhizobium rhizoryzae</name>
    <dbReference type="NCBI Taxonomy" id="451876"/>
    <lineage>
        <taxon>Bacteria</taxon>
        <taxon>Pseudomonadati</taxon>
        <taxon>Pseudomonadota</taxon>
        <taxon>Alphaproteobacteria</taxon>
        <taxon>Hyphomicrobiales</taxon>
        <taxon>Rhizobiaceae</taxon>
        <taxon>Rhizobium/Agrobacterium group</taxon>
        <taxon>Rhizobium</taxon>
    </lineage>
</organism>
<dbReference type="GO" id="GO:0008168">
    <property type="term" value="F:methyltransferase activity"/>
    <property type="evidence" value="ECO:0007669"/>
    <property type="project" value="UniProtKB-KW"/>
</dbReference>
<evidence type="ECO:0000313" key="4">
    <source>
        <dbReference type="Proteomes" id="UP000519897"/>
    </source>
</evidence>
<sequence>MTPLENLSQPLGDHAQRMDRMYRYQRHIYDLTRKYYLLGRDRAIEQLQIPSNGSLLEVGCGTGRNLVLADRHYPQARLFGLDISAEMLASTTKAFIHLGNKPHLRIADAARFSAAEFGEDAGFDRILISYAFSMIPEWETSIEASLAALKPGGSLHIIDFGQQEHLPAWFRKALQAWLKRFHVTPRANLAEAVEERLSRFGADMMVEGLYQGYAWHIIVRRRVCDKPA</sequence>
<accession>A0A7W6LCF7</accession>
<dbReference type="EMBL" id="JACIEC010000001">
    <property type="protein sequence ID" value="MBB4141768.1"/>
    <property type="molecule type" value="Genomic_DNA"/>
</dbReference>
<evidence type="ECO:0000313" key="3">
    <source>
        <dbReference type="EMBL" id="MBB4141768.1"/>
    </source>
</evidence>
<proteinExistence type="predicted"/>
<feature type="domain" description="Methyltransferase" evidence="2">
    <location>
        <begin position="56"/>
        <end position="153"/>
    </location>
</feature>
<dbReference type="CDD" id="cd02440">
    <property type="entry name" value="AdoMet_MTases"/>
    <property type="match status" value="1"/>
</dbReference>
<dbReference type="Gene3D" id="3.40.50.150">
    <property type="entry name" value="Vaccinia Virus protein VP39"/>
    <property type="match status" value="1"/>
</dbReference>
<dbReference type="InterPro" id="IPR041698">
    <property type="entry name" value="Methyltransf_25"/>
</dbReference>
<gene>
    <name evidence="3" type="ORF">GGQ72_000267</name>
</gene>
<dbReference type="PANTHER" id="PTHR43861:SF3">
    <property type="entry name" value="PUTATIVE (AFU_ORTHOLOGUE AFUA_2G14390)-RELATED"/>
    <property type="match status" value="1"/>
</dbReference>
<reference evidence="3 4" key="1">
    <citation type="submission" date="2020-08" db="EMBL/GenBank/DDBJ databases">
        <title>Genomic Encyclopedia of Type Strains, Phase IV (KMG-IV): sequencing the most valuable type-strain genomes for metagenomic binning, comparative biology and taxonomic classification.</title>
        <authorList>
            <person name="Goeker M."/>
        </authorList>
    </citation>
    <scope>NUCLEOTIDE SEQUENCE [LARGE SCALE GENOMIC DNA]</scope>
    <source>
        <strain evidence="3 4">DSM 29514</strain>
    </source>
</reference>
<keyword evidence="3" id="KW-0489">Methyltransferase</keyword>
<dbReference type="Pfam" id="PF13649">
    <property type="entry name" value="Methyltransf_25"/>
    <property type="match status" value="1"/>
</dbReference>
<keyword evidence="4" id="KW-1185">Reference proteome</keyword>